<feature type="transmembrane region" description="Helical" evidence="1">
    <location>
        <begin position="88"/>
        <end position="114"/>
    </location>
</feature>
<accession>A0AB36JC45</accession>
<evidence type="ECO:0008006" key="4">
    <source>
        <dbReference type="Google" id="ProtNLM"/>
    </source>
</evidence>
<proteinExistence type="predicted"/>
<keyword evidence="1" id="KW-0472">Membrane</keyword>
<feature type="transmembrane region" description="Helical" evidence="1">
    <location>
        <begin position="45"/>
        <end position="67"/>
    </location>
</feature>
<keyword evidence="1" id="KW-0812">Transmembrane</keyword>
<keyword evidence="1" id="KW-1133">Transmembrane helix</keyword>
<sequence length="238" mass="27438">MNEIEIVFRMQLKEYFKDKGALIFHLCAVVLIGIVAPVFRMNDTVLLSASILFPLILLKQWTANSFAGEKEMKTIETLLSSPIKSKSLFYGKCMYCFFSSGVYYLSIFILILLVKSFTKEHFQMNFWEWVGMLILCIQILLTVTLIGVDRSITSDDIQMANSKLTVVFYPIYIYIVILINLFTQHLMVATYLLSAVFLVVLMGVNSYFIFIKVKKMNRSYFFAESYKKVGVSDEITNI</sequence>
<organism evidence="2 3">
    <name type="scientific">Paenibacillus odorifer</name>
    <dbReference type="NCBI Taxonomy" id="189426"/>
    <lineage>
        <taxon>Bacteria</taxon>
        <taxon>Bacillati</taxon>
        <taxon>Bacillota</taxon>
        <taxon>Bacilli</taxon>
        <taxon>Bacillales</taxon>
        <taxon>Paenibacillaceae</taxon>
        <taxon>Paenibacillus</taxon>
    </lineage>
</organism>
<dbReference type="RefSeq" id="WP_076134997.1">
    <property type="nucleotide sequence ID" value="NZ_MPTO01000011.1"/>
</dbReference>
<name>A0AB36JC45_9BACL</name>
<reference evidence="2 3" key="1">
    <citation type="submission" date="2016-10" db="EMBL/GenBank/DDBJ databases">
        <title>Paenibacillus species isolates.</title>
        <authorList>
            <person name="Beno S.M."/>
        </authorList>
    </citation>
    <scope>NUCLEOTIDE SEQUENCE [LARGE SCALE GENOMIC DNA]</scope>
    <source>
        <strain evidence="2 3">FSL H7-0918</strain>
    </source>
</reference>
<evidence type="ECO:0000313" key="3">
    <source>
        <dbReference type="Proteomes" id="UP000187323"/>
    </source>
</evidence>
<comment type="caution">
    <text evidence="2">The sequence shown here is derived from an EMBL/GenBank/DDBJ whole genome shotgun (WGS) entry which is preliminary data.</text>
</comment>
<evidence type="ECO:0000313" key="2">
    <source>
        <dbReference type="EMBL" id="OME20094.1"/>
    </source>
</evidence>
<dbReference type="Proteomes" id="UP000187323">
    <property type="component" value="Unassembled WGS sequence"/>
</dbReference>
<dbReference type="EMBL" id="MPTO01000011">
    <property type="protein sequence ID" value="OME20094.1"/>
    <property type="molecule type" value="Genomic_DNA"/>
</dbReference>
<protein>
    <recommendedName>
        <fullName evidence="4">ABC transporter permease</fullName>
    </recommendedName>
</protein>
<feature type="transmembrane region" description="Helical" evidence="1">
    <location>
        <begin position="126"/>
        <end position="148"/>
    </location>
</feature>
<feature type="transmembrane region" description="Helical" evidence="1">
    <location>
        <begin position="160"/>
        <end position="182"/>
    </location>
</feature>
<feature type="transmembrane region" description="Helical" evidence="1">
    <location>
        <begin position="21"/>
        <end position="39"/>
    </location>
</feature>
<dbReference type="AlphaFoldDB" id="A0AB36JC45"/>
<evidence type="ECO:0000256" key="1">
    <source>
        <dbReference type="SAM" id="Phobius"/>
    </source>
</evidence>
<feature type="transmembrane region" description="Helical" evidence="1">
    <location>
        <begin position="188"/>
        <end position="210"/>
    </location>
</feature>
<gene>
    <name evidence="2" type="ORF">BSK47_13255</name>
</gene>